<dbReference type="InterPro" id="IPR023601">
    <property type="entry name" value="Golgi_SNAP_su1"/>
</dbReference>
<feature type="region of interest" description="Disordered" evidence="11">
    <location>
        <begin position="132"/>
        <end position="158"/>
    </location>
</feature>
<comment type="similarity">
    <text evidence="2">Belongs to the GOSR1 family.</text>
</comment>
<feature type="compositionally biased region" description="Polar residues" evidence="11">
    <location>
        <begin position="135"/>
        <end position="156"/>
    </location>
</feature>
<dbReference type="AlphaFoldDB" id="A0A8S2D914"/>
<evidence type="ECO:0000256" key="5">
    <source>
        <dbReference type="ARBA" id="ARBA00022692"/>
    </source>
</evidence>
<sequence>MTAPGTEWEDLRKQARLLENEIDTKLMSFSKLCSNYVTRDHHLHIDTTLSSTNSTTSSNSERMYETMSIEIEKLVERLSDINKRMSDAVSSLLGPNSAATHTLQRHHEILQDYRREYERTKANIRNFKTREDLLMNNTNGSSEPTTNGSGQSSTGVATGGLSARRQDYYLKELGHLNNSNRLMEANLEMAMKTKTDLMVQRKHMTTITQKVNALANRFPLINNLMQKIKMSTSYDNRLLSCHEQNTFICPSSPLRENDNNEIYIDENNEVLLYPNAPISVLSTYLAIEKFMIDAKLSFYDQKNLFELILTLLPNENNLSLNKYLKWLICRLQQSNETANETSKRKSNDDENRNLKKFRTTHDSTCTTSPQDTYLPPMTNGETTSVHSCSRIISLTPCPVSPLPISIVQTDSLLNYVQNELKLSDMIRQKPNEKLDSLINIVLQIAASIDKIKQYLVNKDEISDETTKMVSIEPITNTKRKKQNRTLESERSECIDDILKDSSIIITPLETTSMDIKKTMIFNGRNMIKHLRPNMTITSFTRQVCCDLFTKQEILDRLHTEENERTTFLKQCIRAAWNLSDIQFSSVWNRIRTALMQLRRDVLAGKCMSKKPVGGGSTEVPGEEEEQYNSNSSFFIHNCPSEEDSNDDDEHVYNNGDNELGLQAFIKNEKT</sequence>
<evidence type="ECO:0000256" key="3">
    <source>
        <dbReference type="ARBA" id="ARBA00015612"/>
    </source>
</evidence>
<proteinExistence type="inferred from homology"/>
<keyword evidence="7" id="KW-1133">Transmembrane helix</keyword>
<keyword evidence="8" id="KW-0333">Golgi apparatus</keyword>
<dbReference type="GO" id="GO:0006906">
    <property type="term" value="P:vesicle fusion"/>
    <property type="evidence" value="ECO:0007669"/>
    <property type="project" value="TreeGrafter"/>
</dbReference>
<protein>
    <recommendedName>
        <fullName evidence="3">Golgi SNAP receptor complex member 1</fullName>
    </recommendedName>
</protein>
<keyword evidence="6" id="KW-0653">Protein transport</keyword>
<dbReference type="Proteomes" id="UP000677228">
    <property type="component" value="Unassembled WGS sequence"/>
</dbReference>
<name>A0A8S2D914_9BILA</name>
<keyword evidence="9" id="KW-0472">Membrane</keyword>
<gene>
    <name evidence="12" type="ORF">OVA965_LOCUS8241</name>
    <name evidence="13" type="ORF">TMI583_LOCUS8237</name>
</gene>
<accession>A0A8S2D914</accession>
<evidence type="ECO:0000256" key="4">
    <source>
        <dbReference type="ARBA" id="ARBA00022448"/>
    </source>
</evidence>
<evidence type="ECO:0000256" key="10">
    <source>
        <dbReference type="SAM" id="Coils"/>
    </source>
</evidence>
<dbReference type="GO" id="GO:0000139">
    <property type="term" value="C:Golgi membrane"/>
    <property type="evidence" value="ECO:0007669"/>
    <property type="project" value="UniProtKB-SubCell"/>
</dbReference>
<feature type="coiled-coil region" evidence="10">
    <location>
        <begin position="64"/>
        <end position="130"/>
    </location>
</feature>
<reference evidence="12" key="1">
    <citation type="submission" date="2021-02" db="EMBL/GenBank/DDBJ databases">
        <authorList>
            <person name="Nowell W R."/>
        </authorList>
    </citation>
    <scope>NUCLEOTIDE SEQUENCE</scope>
</reference>
<evidence type="ECO:0000256" key="7">
    <source>
        <dbReference type="ARBA" id="ARBA00022989"/>
    </source>
</evidence>
<evidence type="ECO:0000256" key="6">
    <source>
        <dbReference type="ARBA" id="ARBA00022927"/>
    </source>
</evidence>
<evidence type="ECO:0000256" key="8">
    <source>
        <dbReference type="ARBA" id="ARBA00023034"/>
    </source>
</evidence>
<evidence type="ECO:0000313" key="13">
    <source>
        <dbReference type="EMBL" id="CAF3657968.1"/>
    </source>
</evidence>
<comment type="subcellular location">
    <subcellularLocation>
        <location evidence="1">Golgi apparatus membrane</location>
        <topology evidence="1">Single-pass type IV membrane protein</topology>
    </subcellularLocation>
</comment>
<evidence type="ECO:0000256" key="1">
    <source>
        <dbReference type="ARBA" id="ARBA00004409"/>
    </source>
</evidence>
<evidence type="ECO:0000313" key="14">
    <source>
        <dbReference type="Proteomes" id="UP000677228"/>
    </source>
</evidence>
<keyword evidence="5" id="KW-0812">Transmembrane</keyword>
<evidence type="ECO:0000313" key="12">
    <source>
        <dbReference type="EMBL" id="CAF0873220.1"/>
    </source>
</evidence>
<dbReference type="GO" id="GO:0015031">
    <property type="term" value="P:protein transport"/>
    <property type="evidence" value="ECO:0007669"/>
    <property type="project" value="UniProtKB-KW"/>
</dbReference>
<dbReference type="Proteomes" id="UP000682733">
    <property type="component" value="Unassembled WGS sequence"/>
</dbReference>
<feature type="region of interest" description="Disordered" evidence="11">
    <location>
        <begin position="611"/>
        <end position="630"/>
    </location>
</feature>
<keyword evidence="4" id="KW-0813">Transport</keyword>
<dbReference type="GO" id="GO:0048219">
    <property type="term" value="P:inter-Golgi cisterna vesicle-mediated transport"/>
    <property type="evidence" value="ECO:0007669"/>
    <property type="project" value="TreeGrafter"/>
</dbReference>
<dbReference type="PANTHER" id="PTHR21094:SF2">
    <property type="entry name" value="GOLGI SNAP RECEPTOR COMPLEX MEMBER 1"/>
    <property type="match status" value="1"/>
</dbReference>
<comment type="caution">
    <text evidence="12">The sequence shown here is derived from an EMBL/GenBank/DDBJ whole genome shotgun (WGS) entry which is preliminary data.</text>
</comment>
<dbReference type="EMBL" id="CAJOBA010002748">
    <property type="protein sequence ID" value="CAF3657968.1"/>
    <property type="molecule type" value="Genomic_DNA"/>
</dbReference>
<dbReference type="GO" id="GO:0005797">
    <property type="term" value="C:Golgi medial cisterna"/>
    <property type="evidence" value="ECO:0007669"/>
    <property type="project" value="TreeGrafter"/>
</dbReference>
<dbReference type="PANTHER" id="PTHR21094">
    <property type="entry name" value="GOS-28 SNARE- RELATED"/>
    <property type="match status" value="1"/>
</dbReference>
<keyword evidence="10" id="KW-0175">Coiled coil</keyword>
<evidence type="ECO:0000256" key="9">
    <source>
        <dbReference type="ARBA" id="ARBA00023136"/>
    </source>
</evidence>
<dbReference type="EMBL" id="CAJNOK010002747">
    <property type="protein sequence ID" value="CAF0873220.1"/>
    <property type="molecule type" value="Genomic_DNA"/>
</dbReference>
<dbReference type="GO" id="GO:0005484">
    <property type="term" value="F:SNAP receptor activity"/>
    <property type="evidence" value="ECO:0007669"/>
    <property type="project" value="TreeGrafter"/>
</dbReference>
<dbReference type="GO" id="GO:0006888">
    <property type="term" value="P:endoplasmic reticulum to Golgi vesicle-mediated transport"/>
    <property type="evidence" value="ECO:0007669"/>
    <property type="project" value="InterPro"/>
</dbReference>
<evidence type="ECO:0000256" key="2">
    <source>
        <dbReference type="ARBA" id="ARBA00008473"/>
    </source>
</evidence>
<dbReference type="Pfam" id="PF12352">
    <property type="entry name" value="V-SNARE_C"/>
    <property type="match status" value="1"/>
</dbReference>
<organism evidence="12 14">
    <name type="scientific">Didymodactylos carnosus</name>
    <dbReference type="NCBI Taxonomy" id="1234261"/>
    <lineage>
        <taxon>Eukaryota</taxon>
        <taxon>Metazoa</taxon>
        <taxon>Spiralia</taxon>
        <taxon>Gnathifera</taxon>
        <taxon>Rotifera</taxon>
        <taxon>Eurotatoria</taxon>
        <taxon>Bdelloidea</taxon>
        <taxon>Philodinida</taxon>
        <taxon>Philodinidae</taxon>
        <taxon>Didymodactylos</taxon>
    </lineage>
</organism>
<evidence type="ECO:0000256" key="11">
    <source>
        <dbReference type="SAM" id="MobiDB-lite"/>
    </source>
</evidence>
<dbReference type="GO" id="GO:0005801">
    <property type="term" value="C:cis-Golgi network"/>
    <property type="evidence" value="ECO:0007669"/>
    <property type="project" value="InterPro"/>
</dbReference>
<dbReference type="GO" id="GO:0031201">
    <property type="term" value="C:SNARE complex"/>
    <property type="evidence" value="ECO:0007669"/>
    <property type="project" value="TreeGrafter"/>
</dbReference>